<protein>
    <submittedName>
        <fullName evidence="1">Uncharacterized protein</fullName>
    </submittedName>
</protein>
<reference evidence="1" key="1">
    <citation type="submission" date="2022-09" db="EMBL/GenBank/DDBJ databases">
        <title>Intensive care unit water sources are persistently colonized with multi-drug resistant bacteria and are the site of extensive horizontal gene transfer of antibiotic resistance genes.</title>
        <authorList>
            <person name="Diorio-Toth L."/>
        </authorList>
    </citation>
    <scope>NUCLEOTIDE SEQUENCE</scope>
    <source>
        <strain evidence="1">GD03851</strain>
    </source>
</reference>
<evidence type="ECO:0000313" key="1">
    <source>
        <dbReference type="EMBL" id="MDH0657509.1"/>
    </source>
</evidence>
<dbReference type="AlphaFoldDB" id="A0AA42LFT8"/>
<accession>A0AA42LFT8</accession>
<dbReference type="EMBL" id="JAOCDR010000062">
    <property type="protein sequence ID" value="MDH0657509.1"/>
    <property type="molecule type" value="Genomic_DNA"/>
</dbReference>
<feature type="non-terminal residue" evidence="1">
    <location>
        <position position="195"/>
    </location>
</feature>
<dbReference type="RefSeq" id="WP_279698958.1">
    <property type="nucleotide sequence ID" value="NZ_JAOCDR010000062.1"/>
</dbReference>
<organism evidence="1 2">
    <name type="scientific">Acinetobacter johnsonii</name>
    <dbReference type="NCBI Taxonomy" id="40214"/>
    <lineage>
        <taxon>Bacteria</taxon>
        <taxon>Pseudomonadati</taxon>
        <taxon>Pseudomonadota</taxon>
        <taxon>Gammaproteobacteria</taxon>
        <taxon>Moraxellales</taxon>
        <taxon>Moraxellaceae</taxon>
        <taxon>Acinetobacter</taxon>
    </lineage>
</organism>
<comment type="caution">
    <text evidence="1">The sequence shown here is derived from an EMBL/GenBank/DDBJ whole genome shotgun (WGS) entry which is preliminary data.</text>
</comment>
<dbReference type="Proteomes" id="UP001161099">
    <property type="component" value="Unassembled WGS sequence"/>
</dbReference>
<sequence length="195" mass="23012">MINFNYFEKIHAKISREAKTDTLFDLNSKNSEKRIDDLVLGEGVQRKLVLEIMENLSTQYIFTNNKKYLEIYKIINYIFIHRNSNKEFTSNNTNIENAYKIAYFHTKNNSFYLDPPPNQKAENLKKSISFLRERKIQIKLKNGIVDKKNLISIEKIIDKKFEKLGFFSIDGILEILPKHDNFEIYKFSDSAPTTL</sequence>
<evidence type="ECO:0000313" key="2">
    <source>
        <dbReference type="Proteomes" id="UP001161099"/>
    </source>
</evidence>
<gene>
    <name evidence="1" type="ORF">N5D11_15565</name>
</gene>
<proteinExistence type="predicted"/>
<name>A0AA42LFT8_ACIJO</name>